<gene>
    <name evidence="1" type="ORF">ACFPOU_20945</name>
</gene>
<organism evidence="1 2">
    <name type="scientific">Massilia jejuensis</name>
    <dbReference type="NCBI Taxonomy" id="648894"/>
    <lineage>
        <taxon>Bacteria</taxon>
        <taxon>Pseudomonadati</taxon>
        <taxon>Pseudomonadota</taxon>
        <taxon>Betaproteobacteria</taxon>
        <taxon>Burkholderiales</taxon>
        <taxon>Oxalobacteraceae</taxon>
        <taxon>Telluria group</taxon>
        <taxon>Massilia</taxon>
    </lineage>
</organism>
<protein>
    <submittedName>
        <fullName evidence="1">Uncharacterized protein</fullName>
    </submittedName>
</protein>
<dbReference type="RefSeq" id="WP_379725996.1">
    <property type="nucleotide sequence ID" value="NZ_JBHSMS010000074.1"/>
</dbReference>
<comment type="caution">
    <text evidence="1">The sequence shown here is derived from an EMBL/GenBank/DDBJ whole genome shotgun (WGS) entry which is preliminary data.</text>
</comment>
<evidence type="ECO:0000313" key="1">
    <source>
        <dbReference type="EMBL" id="MFC5513571.1"/>
    </source>
</evidence>
<evidence type="ECO:0000313" key="2">
    <source>
        <dbReference type="Proteomes" id="UP001596031"/>
    </source>
</evidence>
<proteinExistence type="predicted"/>
<keyword evidence="2" id="KW-1185">Reference proteome</keyword>
<accession>A0ABW0PLQ5</accession>
<name>A0ABW0PLQ5_9BURK</name>
<sequence>MMLRVKLGEGFQNNTVSVRVDGKQVFHRAGVSTDYTISRADSVDVPTEAPTVRLEVSVQDGPHVAQDIVPGETPFVEVSLVGGTLQLLPLDTERPML</sequence>
<reference evidence="2" key="1">
    <citation type="journal article" date="2019" name="Int. J. Syst. Evol. Microbiol.">
        <title>The Global Catalogue of Microorganisms (GCM) 10K type strain sequencing project: providing services to taxonomists for standard genome sequencing and annotation.</title>
        <authorList>
            <consortium name="The Broad Institute Genomics Platform"/>
            <consortium name="The Broad Institute Genome Sequencing Center for Infectious Disease"/>
            <person name="Wu L."/>
            <person name="Ma J."/>
        </authorList>
    </citation>
    <scope>NUCLEOTIDE SEQUENCE [LARGE SCALE GENOMIC DNA]</scope>
    <source>
        <strain evidence="2">CCUG 38813</strain>
    </source>
</reference>
<dbReference type="EMBL" id="JBHSMS010000074">
    <property type="protein sequence ID" value="MFC5513571.1"/>
    <property type="molecule type" value="Genomic_DNA"/>
</dbReference>
<dbReference type="Proteomes" id="UP001596031">
    <property type="component" value="Unassembled WGS sequence"/>
</dbReference>